<dbReference type="InterPro" id="IPR017937">
    <property type="entry name" value="Thioredoxin_CS"/>
</dbReference>
<keyword evidence="8" id="KW-1185">Reference proteome</keyword>
<dbReference type="InterPro" id="IPR050553">
    <property type="entry name" value="Thioredoxin_ResA/DsbE_sf"/>
</dbReference>
<reference evidence="7 8" key="1">
    <citation type="submission" date="2019-06" db="EMBL/GenBank/DDBJ databases">
        <title>Sequencing the genomes of 1000 actinobacteria strains.</title>
        <authorList>
            <person name="Klenk H.-P."/>
        </authorList>
    </citation>
    <scope>NUCLEOTIDE SEQUENCE [LARGE SCALE GENOMIC DNA]</scope>
    <source>
        <strain evidence="7 8">DSM 46837</strain>
    </source>
</reference>
<evidence type="ECO:0000256" key="3">
    <source>
        <dbReference type="ARBA" id="ARBA00022968"/>
    </source>
</evidence>
<protein>
    <submittedName>
        <fullName evidence="7">Cytochrome c biogenesis protein CcmG/thiol:disulfide interchange protein DsbE</fullName>
    </submittedName>
</protein>
<dbReference type="PROSITE" id="PS00194">
    <property type="entry name" value="THIOREDOXIN_1"/>
    <property type="match status" value="1"/>
</dbReference>
<evidence type="ECO:0000313" key="8">
    <source>
        <dbReference type="Proteomes" id="UP000319865"/>
    </source>
</evidence>
<organism evidence="7 8">
    <name type="scientific">Blastococcus colisei</name>
    <dbReference type="NCBI Taxonomy" id="1564162"/>
    <lineage>
        <taxon>Bacteria</taxon>
        <taxon>Bacillati</taxon>
        <taxon>Actinomycetota</taxon>
        <taxon>Actinomycetes</taxon>
        <taxon>Geodermatophilales</taxon>
        <taxon>Geodermatophilaceae</taxon>
        <taxon>Blastococcus</taxon>
    </lineage>
</organism>
<dbReference type="InterPro" id="IPR013766">
    <property type="entry name" value="Thioredoxin_domain"/>
</dbReference>
<dbReference type="GO" id="GO:0017004">
    <property type="term" value="P:cytochrome complex assembly"/>
    <property type="evidence" value="ECO:0007669"/>
    <property type="project" value="UniProtKB-KW"/>
</dbReference>
<keyword evidence="2" id="KW-0201">Cytochrome c-type biogenesis</keyword>
<evidence type="ECO:0000313" key="7">
    <source>
        <dbReference type="EMBL" id="TQN42548.1"/>
    </source>
</evidence>
<dbReference type="PANTHER" id="PTHR42852:SF6">
    <property type="entry name" value="THIOL:DISULFIDE INTERCHANGE PROTEIN DSBE"/>
    <property type="match status" value="1"/>
</dbReference>
<dbReference type="InterPro" id="IPR000866">
    <property type="entry name" value="AhpC/TSA"/>
</dbReference>
<dbReference type="InterPro" id="IPR036249">
    <property type="entry name" value="Thioredoxin-like_sf"/>
</dbReference>
<dbReference type="Pfam" id="PF00578">
    <property type="entry name" value="AhpC-TSA"/>
    <property type="match status" value="1"/>
</dbReference>
<accession>A0A543PEP4</accession>
<proteinExistence type="predicted"/>
<dbReference type="AlphaFoldDB" id="A0A543PEP4"/>
<evidence type="ECO:0000256" key="2">
    <source>
        <dbReference type="ARBA" id="ARBA00022748"/>
    </source>
</evidence>
<dbReference type="GO" id="GO:0030313">
    <property type="term" value="C:cell envelope"/>
    <property type="evidence" value="ECO:0007669"/>
    <property type="project" value="UniProtKB-SubCell"/>
</dbReference>
<gene>
    <name evidence="7" type="ORF">FHU33_1952</name>
</gene>
<dbReference type="RefSeq" id="WP_170182383.1">
    <property type="nucleotide sequence ID" value="NZ_VFQE01000001.1"/>
</dbReference>
<dbReference type="Proteomes" id="UP000319865">
    <property type="component" value="Unassembled WGS sequence"/>
</dbReference>
<feature type="domain" description="Thioredoxin" evidence="6">
    <location>
        <begin position="49"/>
        <end position="188"/>
    </location>
</feature>
<keyword evidence="3" id="KW-0812">Transmembrane</keyword>
<dbReference type="GO" id="GO:0016209">
    <property type="term" value="F:antioxidant activity"/>
    <property type="evidence" value="ECO:0007669"/>
    <property type="project" value="InterPro"/>
</dbReference>
<keyword evidence="3" id="KW-0735">Signal-anchor</keyword>
<dbReference type="PANTHER" id="PTHR42852">
    <property type="entry name" value="THIOL:DISULFIDE INTERCHANGE PROTEIN DSBE"/>
    <property type="match status" value="1"/>
</dbReference>
<evidence type="ECO:0000256" key="5">
    <source>
        <dbReference type="ARBA" id="ARBA00023284"/>
    </source>
</evidence>
<dbReference type="PROSITE" id="PS51352">
    <property type="entry name" value="THIOREDOXIN_2"/>
    <property type="match status" value="1"/>
</dbReference>
<keyword evidence="4" id="KW-1015">Disulfide bond</keyword>
<dbReference type="SUPFAM" id="SSF52833">
    <property type="entry name" value="Thioredoxin-like"/>
    <property type="match status" value="1"/>
</dbReference>
<comment type="caution">
    <text evidence="7">The sequence shown here is derived from an EMBL/GenBank/DDBJ whole genome shotgun (WGS) entry which is preliminary data.</text>
</comment>
<dbReference type="GO" id="GO:0016491">
    <property type="term" value="F:oxidoreductase activity"/>
    <property type="evidence" value="ECO:0007669"/>
    <property type="project" value="InterPro"/>
</dbReference>
<evidence type="ECO:0000259" key="6">
    <source>
        <dbReference type="PROSITE" id="PS51352"/>
    </source>
</evidence>
<sequence>MTTPTGASSESPRRRRRWPAVLVFLTVVTLVGGLFAARLGGDSSASTSALIGQPAPPLAGETLDGGRFDLADWRGEVVLVNLWASWCEPCRREHPVLTSAAEALGPRGLRIVGVDVRDDPADARAFLAEFGGARWPTLIDPEGTHAIAWGTFALPETYVVGRDGTVVAKTIGEVDAAWITEQVVPLLGGDAP</sequence>
<evidence type="ECO:0000256" key="1">
    <source>
        <dbReference type="ARBA" id="ARBA00004196"/>
    </source>
</evidence>
<dbReference type="EMBL" id="VFQE01000001">
    <property type="protein sequence ID" value="TQN42548.1"/>
    <property type="molecule type" value="Genomic_DNA"/>
</dbReference>
<name>A0A543PEP4_9ACTN</name>
<keyword evidence="5" id="KW-0676">Redox-active center</keyword>
<comment type="subcellular location">
    <subcellularLocation>
        <location evidence="1">Cell envelope</location>
    </subcellularLocation>
</comment>
<evidence type="ECO:0000256" key="4">
    <source>
        <dbReference type="ARBA" id="ARBA00023157"/>
    </source>
</evidence>
<dbReference type="CDD" id="cd02966">
    <property type="entry name" value="TlpA_like_family"/>
    <property type="match status" value="1"/>
</dbReference>
<dbReference type="Gene3D" id="3.40.30.10">
    <property type="entry name" value="Glutaredoxin"/>
    <property type="match status" value="1"/>
</dbReference>